<feature type="region of interest" description="Disordered" evidence="1">
    <location>
        <begin position="17"/>
        <end position="43"/>
    </location>
</feature>
<dbReference type="InterPro" id="IPR005162">
    <property type="entry name" value="Retrotrans_gag_dom"/>
</dbReference>
<accession>A0A427B7L1</accession>
<protein>
    <recommendedName>
        <fullName evidence="2">Retrotransposon gag domain-containing protein</fullName>
    </recommendedName>
</protein>
<reference evidence="3 4" key="1">
    <citation type="journal article" date="2014" name="Agronomy (Basel)">
        <title>A Draft Genome Sequence for Ensete ventricosum, the Drought-Tolerant Tree Against Hunger.</title>
        <authorList>
            <person name="Harrison J."/>
            <person name="Moore K.A."/>
            <person name="Paszkiewicz K."/>
            <person name="Jones T."/>
            <person name="Grant M."/>
            <person name="Ambacheew D."/>
            <person name="Muzemil S."/>
            <person name="Studholme D.J."/>
        </authorList>
    </citation>
    <scope>NUCLEOTIDE SEQUENCE [LARGE SCALE GENOMIC DNA]</scope>
</reference>
<dbReference type="Pfam" id="PF03732">
    <property type="entry name" value="Retrotrans_gag"/>
    <property type="match status" value="1"/>
</dbReference>
<feature type="compositionally biased region" description="Basic and acidic residues" evidence="1">
    <location>
        <begin position="30"/>
        <end position="41"/>
    </location>
</feature>
<evidence type="ECO:0000259" key="2">
    <source>
        <dbReference type="Pfam" id="PF03732"/>
    </source>
</evidence>
<evidence type="ECO:0000256" key="1">
    <source>
        <dbReference type="SAM" id="MobiDB-lite"/>
    </source>
</evidence>
<dbReference type="AlphaFoldDB" id="A0A427B7L1"/>
<evidence type="ECO:0000313" key="4">
    <source>
        <dbReference type="Proteomes" id="UP000287651"/>
    </source>
</evidence>
<feature type="compositionally biased region" description="Polar residues" evidence="1">
    <location>
        <begin position="17"/>
        <end position="29"/>
    </location>
</feature>
<proteinExistence type="predicted"/>
<dbReference type="EMBL" id="AMZH03000298">
    <property type="protein sequence ID" value="RRT84465.1"/>
    <property type="molecule type" value="Genomic_DNA"/>
</dbReference>
<gene>
    <name evidence="3" type="ORF">B296_00005702</name>
</gene>
<organism evidence="3 4">
    <name type="scientific">Ensete ventricosum</name>
    <name type="common">Abyssinian banana</name>
    <name type="synonym">Musa ensete</name>
    <dbReference type="NCBI Taxonomy" id="4639"/>
    <lineage>
        <taxon>Eukaryota</taxon>
        <taxon>Viridiplantae</taxon>
        <taxon>Streptophyta</taxon>
        <taxon>Embryophyta</taxon>
        <taxon>Tracheophyta</taxon>
        <taxon>Spermatophyta</taxon>
        <taxon>Magnoliopsida</taxon>
        <taxon>Liliopsida</taxon>
        <taxon>Zingiberales</taxon>
        <taxon>Musaceae</taxon>
        <taxon>Ensete</taxon>
    </lineage>
</organism>
<sequence>MEERWQDFLNEFNRSLAKSPNKSQCGESSNIKESRSEKYDQGQDTGYTHMRVEFLRWEDGDPIDWIACAEIFFHFHRTPKESKVDIASMQIKGDAIQWYNWYEHTHRAPSWERFKSELLIRFGPLEYENINGQLTKIHQTSTLQ</sequence>
<comment type="caution">
    <text evidence="3">The sequence shown here is derived from an EMBL/GenBank/DDBJ whole genome shotgun (WGS) entry which is preliminary data.</text>
</comment>
<evidence type="ECO:0000313" key="3">
    <source>
        <dbReference type="EMBL" id="RRT84465.1"/>
    </source>
</evidence>
<feature type="domain" description="Retrotransposon gag" evidence="2">
    <location>
        <begin position="85"/>
        <end position="143"/>
    </location>
</feature>
<name>A0A427B7L1_ENSVE</name>
<dbReference type="Proteomes" id="UP000287651">
    <property type="component" value="Unassembled WGS sequence"/>
</dbReference>